<gene>
    <name evidence="1" type="ORF">Sradi_1583000</name>
</gene>
<dbReference type="Gene3D" id="3.60.10.10">
    <property type="entry name" value="Endonuclease/exonuclease/phosphatase"/>
    <property type="match status" value="1"/>
</dbReference>
<comment type="caution">
    <text evidence="1">The sequence shown here is derived from an EMBL/GenBank/DDBJ whole genome shotgun (WGS) entry which is preliminary data.</text>
</comment>
<name>A0AAW2UAH4_SESRA</name>
<evidence type="ECO:0000313" key="1">
    <source>
        <dbReference type="EMBL" id="KAL0413813.1"/>
    </source>
</evidence>
<protein>
    <submittedName>
        <fullName evidence="1">Uncharacterized protein</fullName>
    </submittedName>
</protein>
<proteinExistence type="predicted"/>
<dbReference type="EMBL" id="JACGWJ010000006">
    <property type="protein sequence ID" value="KAL0413813.1"/>
    <property type="molecule type" value="Genomic_DNA"/>
</dbReference>
<dbReference type="SUPFAM" id="SSF56219">
    <property type="entry name" value="DNase I-like"/>
    <property type="match status" value="1"/>
</dbReference>
<organism evidence="1">
    <name type="scientific">Sesamum radiatum</name>
    <name type="common">Black benniseed</name>
    <dbReference type="NCBI Taxonomy" id="300843"/>
    <lineage>
        <taxon>Eukaryota</taxon>
        <taxon>Viridiplantae</taxon>
        <taxon>Streptophyta</taxon>
        <taxon>Embryophyta</taxon>
        <taxon>Tracheophyta</taxon>
        <taxon>Spermatophyta</taxon>
        <taxon>Magnoliopsida</taxon>
        <taxon>eudicotyledons</taxon>
        <taxon>Gunneridae</taxon>
        <taxon>Pentapetalae</taxon>
        <taxon>asterids</taxon>
        <taxon>lamiids</taxon>
        <taxon>Lamiales</taxon>
        <taxon>Pedaliaceae</taxon>
        <taxon>Sesamum</taxon>
    </lineage>
</organism>
<accession>A0AAW2UAH4</accession>
<reference evidence="1" key="2">
    <citation type="journal article" date="2024" name="Plant">
        <title>Genomic evolution and insights into agronomic trait innovations of Sesamum species.</title>
        <authorList>
            <person name="Miao H."/>
            <person name="Wang L."/>
            <person name="Qu L."/>
            <person name="Liu H."/>
            <person name="Sun Y."/>
            <person name="Le M."/>
            <person name="Wang Q."/>
            <person name="Wei S."/>
            <person name="Zheng Y."/>
            <person name="Lin W."/>
            <person name="Duan Y."/>
            <person name="Cao H."/>
            <person name="Xiong S."/>
            <person name="Wang X."/>
            <person name="Wei L."/>
            <person name="Li C."/>
            <person name="Ma Q."/>
            <person name="Ju M."/>
            <person name="Zhao R."/>
            <person name="Li G."/>
            <person name="Mu C."/>
            <person name="Tian Q."/>
            <person name="Mei H."/>
            <person name="Zhang T."/>
            <person name="Gao T."/>
            <person name="Zhang H."/>
        </authorList>
    </citation>
    <scope>NUCLEOTIDE SEQUENCE</scope>
    <source>
        <strain evidence="1">G02</strain>
    </source>
</reference>
<sequence>MHVRCLITVVYGENELVIRRQLWVAITRIADGIQDEPWLLFGDVNAVLDNSEIWGSSSDQTQAMNEFNQYLLEAGITTLPMRKVIGFLGTTLEMEHGVYGRGWIEPWLMRHGWRDGLVATICMQLR</sequence>
<reference evidence="1" key="1">
    <citation type="submission" date="2020-06" db="EMBL/GenBank/DDBJ databases">
        <authorList>
            <person name="Li T."/>
            <person name="Hu X."/>
            <person name="Zhang T."/>
            <person name="Song X."/>
            <person name="Zhang H."/>
            <person name="Dai N."/>
            <person name="Sheng W."/>
            <person name="Hou X."/>
            <person name="Wei L."/>
        </authorList>
    </citation>
    <scope>NUCLEOTIDE SEQUENCE</scope>
    <source>
        <strain evidence="1">G02</strain>
        <tissue evidence="1">Leaf</tissue>
    </source>
</reference>
<dbReference type="InterPro" id="IPR036691">
    <property type="entry name" value="Endo/exonu/phosph_ase_sf"/>
</dbReference>
<dbReference type="AlphaFoldDB" id="A0AAW2UAH4"/>